<gene>
    <name evidence="3" type="ORF">SAMN05216551_105223</name>
</gene>
<feature type="transmembrane region" description="Helical" evidence="2">
    <location>
        <begin position="106"/>
        <end position="126"/>
    </location>
</feature>
<reference evidence="4" key="1">
    <citation type="submission" date="2016-09" db="EMBL/GenBank/DDBJ databases">
        <authorList>
            <person name="Varghese N."/>
            <person name="Submissions S."/>
        </authorList>
    </citation>
    <scope>NUCLEOTIDE SEQUENCE [LARGE SCALE GENOMIC DNA]</scope>
    <source>
        <strain evidence="4">JS23</strain>
    </source>
</reference>
<protein>
    <submittedName>
        <fullName evidence="3">Uncharacterized protein</fullName>
    </submittedName>
</protein>
<feature type="transmembrane region" description="Helical" evidence="2">
    <location>
        <begin position="193"/>
        <end position="217"/>
    </location>
</feature>
<dbReference type="AlphaFoldDB" id="A0A1H2PPF3"/>
<dbReference type="RefSeq" id="WP_091907817.1">
    <property type="nucleotide sequence ID" value="NZ_FNLO01000005.1"/>
</dbReference>
<feature type="transmembrane region" description="Helical" evidence="2">
    <location>
        <begin position="302"/>
        <end position="321"/>
    </location>
</feature>
<feature type="transmembrane region" description="Helical" evidence="2">
    <location>
        <begin position="80"/>
        <end position="99"/>
    </location>
</feature>
<evidence type="ECO:0000256" key="2">
    <source>
        <dbReference type="SAM" id="Phobius"/>
    </source>
</evidence>
<name>A0A1H2PPF3_9BURK</name>
<sequence length="376" mass="41478">MARRKILAADLVGLMLFLGCAALFFLVVVSRNYVPAKFLYDENTLRGFWNTTQTCGLWDKANGYVCTAIVYRTFNVTLEVAIGIAAVTIPAVFLLMPFGRAARLRVPAYAFSMVLAIAVAWGGAAAIFNSGLNKELLANIAIVFALLFVRRKRLILASVVMLFYGVYIRPYWVIVVAFAWAAHIVSRKLGPRWGLAALAVSLVSLTLIAAVVLHAPLSMIRAATNDYRVGSEDARSMITPFFNVSNPLLEAANMFVTWISLLLPWPLVMLGGVQQLIVVVLMPVTVYLIIKNWRRAWQSADVRCNFSCSLFFAFVTVQAVFEPDYGSFVRHVCGFVPFGLLAIGFKQFGSERVRSMANRQSSPTHLVRGGSETADA</sequence>
<keyword evidence="2" id="KW-1133">Transmembrane helix</keyword>
<feature type="region of interest" description="Disordered" evidence="1">
    <location>
        <begin position="357"/>
        <end position="376"/>
    </location>
</feature>
<feature type="transmembrane region" description="Helical" evidence="2">
    <location>
        <begin position="132"/>
        <end position="149"/>
    </location>
</feature>
<feature type="transmembrane region" description="Helical" evidence="2">
    <location>
        <begin position="161"/>
        <end position="181"/>
    </location>
</feature>
<proteinExistence type="predicted"/>
<evidence type="ECO:0000313" key="4">
    <source>
        <dbReference type="Proteomes" id="UP000243719"/>
    </source>
</evidence>
<feature type="transmembrane region" description="Helical" evidence="2">
    <location>
        <begin position="238"/>
        <end position="261"/>
    </location>
</feature>
<dbReference type="Proteomes" id="UP000243719">
    <property type="component" value="Unassembled WGS sequence"/>
</dbReference>
<keyword evidence="2" id="KW-0812">Transmembrane</keyword>
<dbReference type="OrthoDB" id="9812433at2"/>
<keyword evidence="4" id="KW-1185">Reference proteome</keyword>
<keyword evidence="2" id="KW-0472">Membrane</keyword>
<accession>A0A1H2PPF3</accession>
<feature type="transmembrane region" description="Helical" evidence="2">
    <location>
        <begin position="7"/>
        <end position="29"/>
    </location>
</feature>
<organism evidence="3 4">
    <name type="scientific">Chitinasiproducens palmae</name>
    <dbReference type="NCBI Taxonomy" id="1770053"/>
    <lineage>
        <taxon>Bacteria</taxon>
        <taxon>Pseudomonadati</taxon>
        <taxon>Pseudomonadota</taxon>
        <taxon>Betaproteobacteria</taxon>
        <taxon>Burkholderiales</taxon>
        <taxon>Burkholderiaceae</taxon>
        <taxon>Chitinasiproducens</taxon>
    </lineage>
</organism>
<dbReference type="STRING" id="1770053.SAMN05216551_105223"/>
<feature type="transmembrane region" description="Helical" evidence="2">
    <location>
        <begin position="327"/>
        <end position="345"/>
    </location>
</feature>
<feature type="transmembrane region" description="Helical" evidence="2">
    <location>
        <begin position="267"/>
        <end position="290"/>
    </location>
</feature>
<dbReference type="EMBL" id="FNLO01000005">
    <property type="protein sequence ID" value="SDV48603.1"/>
    <property type="molecule type" value="Genomic_DNA"/>
</dbReference>
<evidence type="ECO:0000256" key="1">
    <source>
        <dbReference type="SAM" id="MobiDB-lite"/>
    </source>
</evidence>
<evidence type="ECO:0000313" key="3">
    <source>
        <dbReference type="EMBL" id="SDV48603.1"/>
    </source>
</evidence>